<dbReference type="Pfam" id="PF17963">
    <property type="entry name" value="Big_9"/>
    <property type="match status" value="2"/>
</dbReference>
<dbReference type="PROSITE" id="PS51820">
    <property type="entry name" value="PA14"/>
    <property type="match status" value="1"/>
</dbReference>
<dbReference type="SUPFAM" id="SSF56988">
    <property type="entry name" value="Anthrax protective antigen"/>
    <property type="match status" value="1"/>
</dbReference>
<dbReference type="GeneID" id="32307646"/>
<protein>
    <submittedName>
        <fullName evidence="3">PA14 domain protein</fullName>
    </submittedName>
</protein>
<evidence type="ECO:0000313" key="4">
    <source>
        <dbReference type="Proteomes" id="UP000093276"/>
    </source>
</evidence>
<reference evidence="3 4" key="1">
    <citation type="submission" date="2016-08" db="EMBL/GenBank/DDBJ databases">
        <title>Complete genome sequence of Flavobacterium johnsoniae strain GSE09, a volatile-producing biocontrol agent isolated from cucumber (Cucumis sativus).</title>
        <authorList>
            <person name="Jeong J.-J."/>
            <person name="Oh J.Y."/>
            <person name="Jim Y.J."/>
            <person name="Sang M.K."/>
            <person name="Kim K.D."/>
        </authorList>
    </citation>
    <scope>NUCLEOTIDE SEQUENCE [LARGE SCALE GENOMIC DNA]</scope>
    <source>
        <strain evidence="3 4">GSE09</strain>
    </source>
</reference>
<dbReference type="InterPro" id="IPR037524">
    <property type="entry name" value="PA14/GLEYA"/>
</dbReference>
<feature type="signal peptide" evidence="1">
    <location>
        <begin position="1"/>
        <end position="19"/>
    </location>
</feature>
<evidence type="ECO:0000259" key="2">
    <source>
        <dbReference type="PROSITE" id="PS51820"/>
    </source>
</evidence>
<feature type="domain" description="PA14" evidence="2">
    <location>
        <begin position="573"/>
        <end position="744"/>
    </location>
</feature>
<name>A0AAC9GHU8_9FLAO</name>
<evidence type="ECO:0000313" key="3">
    <source>
        <dbReference type="EMBL" id="AOC94890.1"/>
    </source>
</evidence>
<feature type="chain" id="PRO_5041986566" evidence="1">
    <location>
        <begin position="20"/>
        <end position="1422"/>
    </location>
</feature>
<dbReference type="Gene3D" id="3.90.182.10">
    <property type="entry name" value="Toxin - Anthrax Protective Antigen,domain 1"/>
    <property type="match status" value="1"/>
</dbReference>
<dbReference type="RefSeq" id="WP_066033303.1">
    <property type="nucleotide sequence ID" value="NZ_CP016907.1"/>
</dbReference>
<evidence type="ECO:0000256" key="1">
    <source>
        <dbReference type="SAM" id="SignalP"/>
    </source>
</evidence>
<gene>
    <name evidence="3" type="ORF">BB050_01764</name>
</gene>
<dbReference type="Gene3D" id="2.60.40.3440">
    <property type="match status" value="2"/>
</dbReference>
<accession>A0AAC9GHU8</accession>
<sequence>MKKTLLLFLLLPFFGFAQTALVKWDAANSSNRYAPVPIGTINGSDLSATVTNTYTPNNAANTFFASSGWPTPLNKGGQYDLTKYVQFALGPKTGNKVNLTTFSFECKSPGSQKYTIKYSKQSDFSSGVYNLLTATSVTSDWIQYTLNFSEEINPVLPTEKVYIRIYAYYTNNDFQIRTGSGNIVPTINGEVLSFDATKILAINDYVTTTKDVAVNINPLSNDVNKANVTTLVISTPPSAAEGTAIINPDKTITFNPAAGFLGTSVFNYTISNATETSTGTIKVTVNQDTTDFLSLWDGADDTFNPVTKQYVDPNSPITKAGTNISLDYIFQNPNNAFFQTNGWPTPSYNPNIVDKADETKYIQFKIAPDSKHKLNLKQFNFTYRGKNQKFLVKYSKNPDFTNGAQTLIPESNAASSWTSLTNNIASGLNTLSPGETLYIRFYVYASNNTFEIKNGNGSPEGPVITGTIEDVFTLTAKNDIVSTPSNQAVTIPILDNDVIGGYPLEAITVTQPTNGTVTVNGLNNITFTPAANFTGSATFTYTLKNTNSNYSSATVTVNATAPVCNVVGDQIKYGDNKWIGYVYKTTNLPSTGDPVDPNPETPTTLPISNMTYIGQVEENKLFNRDVVQGAVTGLNPQLCESPTNYFFVRYKMKTKVDVTGTYNITVGGDDYYRLYLTTASGTTKIINQWSGVNYSQKAVNMQLTAGVEYTFDLEYYEKTTDSRIQFSMGLIAGNNTAPYAFGDNLWKVYGFTTADSGNNFTIPQNSYAGYYSVNPVNINTTDSFALAESPSFDPTKSGWQGAPVPQDYFTLVYKRQGFPCGTYQIQITNCDDQVQIFIDDENATTPVYTSPGNINDNAPVNNALSSPRVLGKNSKVEIRLKDYKQSARLNLNFIKIETNYNGAATPNGSSLVINSNTQLTSDLTVCSCKINDKVTLTVPKDITLTVDEDINILGEGKLLILDGGSLLQTSTAKNMLTGSAKAFEIQRTTNVVRYDVTYWSSPVIGLSMHDLSPETLYDKYHYWNATTTKWVPSYYGQKVMEAGYGYSIRAPQTYDLATPSNFTAKFTGVPNNGNIQISIVSGKLNLLGNPYPSSIDAEKFILDNGDVGPLYFWSHNTPPKKIEGTNTFTYDSADFAVFTLMGQTQPSPKGQVPNGYIATGQGFFTQPNVSSILFTNEQRVKAKNTTFFKTTEKTGQIEKNRLWLNLTNSQGAFKQMLIGYATGATNNLDYNYDATTMGSNSYIDFYSISEAKKLTVQGRALPFDNSDFVPIGYKSTVEGNLTISIDHADGFFNTQAVYLEDKTTGIITDLRTSNYIFKTAIGTFTDRFVLRYTKKTLGTDDFENLKDGVLVSVKSKAVNVNSGTENIKEVQIYTIGGQMLYNKTKVDTKELEIKNLYSGNQVLLVKVILENNSVVTKKIIYN</sequence>
<proteinExistence type="predicted"/>
<dbReference type="NCBIfam" id="NF033708">
    <property type="entry name" value="T9SS_Cterm_ChiA"/>
    <property type="match status" value="1"/>
</dbReference>
<dbReference type="Proteomes" id="UP000093276">
    <property type="component" value="Chromosome"/>
</dbReference>
<dbReference type="EMBL" id="CP016907">
    <property type="protein sequence ID" value="AOC94890.1"/>
    <property type="molecule type" value="Genomic_DNA"/>
</dbReference>
<organism evidence="3 4">
    <name type="scientific">Flavobacterium anhuiense</name>
    <dbReference type="NCBI Taxonomy" id="459526"/>
    <lineage>
        <taxon>Bacteria</taxon>
        <taxon>Pseudomonadati</taxon>
        <taxon>Bacteroidota</taxon>
        <taxon>Flavobacteriia</taxon>
        <taxon>Flavobacteriales</taxon>
        <taxon>Flavobacteriaceae</taxon>
        <taxon>Flavobacterium</taxon>
    </lineage>
</organism>
<keyword evidence="1" id="KW-0732">Signal</keyword>
<dbReference type="KEGG" id="fjg:BB050_01764"/>